<dbReference type="RefSeq" id="WP_184840522.1">
    <property type="nucleotide sequence ID" value="NZ_BAAAVN010000002.1"/>
</dbReference>
<dbReference type="Proteomes" id="UP000558997">
    <property type="component" value="Unassembled WGS sequence"/>
</dbReference>
<dbReference type="EMBL" id="JACHNF010000001">
    <property type="protein sequence ID" value="MBB5982927.1"/>
    <property type="molecule type" value="Genomic_DNA"/>
</dbReference>
<evidence type="ECO:0000313" key="1">
    <source>
        <dbReference type="EMBL" id="MBB5982927.1"/>
    </source>
</evidence>
<name>A0A841E3H3_9ACTN</name>
<keyword evidence="2" id="KW-1185">Reference proteome</keyword>
<organism evidence="1 2">
    <name type="scientific">Kribbella solani</name>
    <dbReference type="NCBI Taxonomy" id="236067"/>
    <lineage>
        <taxon>Bacteria</taxon>
        <taxon>Bacillati</taxon>
        <taxon>Actinomycetota</taxon>
        <taxon>Actinomycetes</taxon>
        <taxon>Propionibacteriales</taxon>
        <taxon>Kribbellaceae</taxon>
        <taxon>Kribbella</taxon>
    </lineage>
</organism>
<proteinExistence type="predicted"/>
<evidence type="ECO:0000313" key="2">
    <source>
        <dbReference type="Proteomes" id="UP000558997"/>
    </source>
</evidence>
<protein>
    <submittedName>
        <fullName evidence="1">Uncharacterized protein</fullName>
    </submittedName>
</protein>
<comment type="caution">
    <text evidence="1">The sequence shown here is derived from an EMBL/GenBank/DDBJ whole genome shotgun (WGS) entry which is preliminary data.</text>
</comment>
<reference evidence="1 2" key="1">
    <citation type="submission" date="2020-08" db="EMBL/GenBank/DDBJ databases">
        <title>Sequencing the genomes of 1000 actinobacteria strains.</title>
        <authorList>
            <person name="Klenk H.-P."/>
        </authorList>
    </citation>
    <scope>NUCLEOTIDE SEQUENCE [LARGE SCALE GENOMIC DNA]</scope>
    <source>
        <strain evidence="1 2">DSM 17294</strain>
    </source>
</reference>
<accession>A0A841E3H3</accession>
<gene>
    <name evidence="1" type="ORF">HDA44_006268</name>
</gene>
<dbReference type="AlphaFoldDB" id="A0A841E3H3"/>
<sequence>MAADETGWVLVLAQEMDDYDWAEAESRGVLLNARLERREQGAGSGRQFPVIFFDPERIQGAAAIGTEAGEPYYEPNVIMLPALSRTAVEAAVEKLARNGEFDWLLGPSRTEQQS</sequence>